<evidence type="ECO:0000313" key="2">
    <source>
        <dbReference type="Proteomes" id="UP000037530"/>
    </source>
</evidence>
<keyword evidence="2" id="KW-1185">Reference proteome</keyword>
<sequence length="224" mass="25848">MGGFVAAHRCVSLCESVTMIIIDKSQFVGKGHHREVYRHPKQSALCVKINVDEHYDTREIERENAYFEHLEKRGIHWESLSRYYGDIQTDLGVGSVFDLILDDDDSVSKTLGYYLADESRTGKYYRHLLNALAKLRDGLLRDRIITKSLAHRNIVCQKTSTGISRMVVIDNIGNAEFIPISSYISFFGKRKVQRKWLRFEDKLVAEFAENGSLKRMLRELKQTA</sequence>
<gene>
    <name evidence="1" type="ORF">AKJ31_13020</name>
</gene>
<dbReference type="EMBL" id="LHPI01000012">
    <property type="protein sequence ID" value="KOO07079.1"/>
    <property type="molecule type" value="Genomic_DNA"/>
</dbReference>
<proteinExistence type="predicted"/>
<evidence type="ECO:0000313" key="1">
    <source>
        <dbReference type="EMBL" id="KOO07079.1"/>
    </source>
</evidence>
<dbReference type="AlphaFoldDB" id="A0A0M0HYC5"/>
<comment type="caution">
    <text evidence="1">The sequence shown here is derived from an EMBL/GenBank/DDBJ whole genome shotgun (WGS) entry which is preliminary data.</text>
</comment>
<dbReference type="STRING" id="171383.AKJ31_13020"/>
<dbReference type="Pfam" id="PF10707">
    <property type="entry name" value="YrbL-PhoP_reg"/>
    <property type="match status" value="1"/>
</dbReference>
<dbReference type="Proteomes" id="UP000037530">
    <property type="component" value="Unassembled WGS sequence"/>
</dbReference>
<dbReference type="InterPro" id="IPR019647">
    <property type="entry name" value="PhoP_reg_network_YrbL"/>
</dbReference>
<reference evidence="2" key="1">
    <citation type="submission" date="2015-08" db="EMBL/GenBank/DDBJ databases">
        <title>Vibrio galatheae sp. nov., a novel member of the Vibrionaceae family isolated from the Solomon Islands.</title>
        <authorList>
            <person name="Giubergia S."/>
            <person name="Machado H."/>
            <person name="Mateiu R.V."/>
            <person name="Gram L."/>
        </authorList>
    </citation>
    <scope>NUCLEOTIDE SEQUENCE [LARGE SCALE GENOMIC DNA]</scope>
    <source>
        <strain evidence="2">DSM 19134</strain>
    </source>
</reference>
<accession>A0A0M0HYC5</accession>
<protein>
    <recommendedName>
        <fullName evidence="3">PhoP regulatory network protein YrbL</fullName>
    </recommendedName>
</protein>
<dbReference type="PATRIC" id="fig|171383.3.peg.2659"/>
<evidence type="ECO:0008006" key="3">
    <source>
        <dbReference type="Google" id="ProtNLM"/>
    </source>
</evidence>
<organism evidence="1 2">
    <name type="scientific">Vibrio hepatarius</name>
    <dbReference type="NCBI Taxonomy" id="171383"/>
    <lineage>
        <taxon>Bacteria</taxon>
        <taxon>Pseudomonadati</taxon>
        <taxon>Pseudomonadota</taxon>
        <taxon>Gammaproteobacteria</taxon>
        <taxon>Vibrionales</taxon>
        <taxon>Vibrionaceae</taxon>
        <taxon>Vibrio</taxon>
        <taxon>Vibrio oreintalis group</taxon>
    </lineage>
</organism>
<name>A0A0M0HYC5_9VIBR</name>